<feature type="signal peptide" evidence="1">
    <location>
        <begin position="1"/>
        <end position="23"/>
    </location>
</feature>
<dbReference type="Pfam" id="PF16868">
    <property type="entry name" value="NMT1_3"/>
    <property type="match status" value="1"/>
</dbReference>
<dbReference type="AlphaFoldDB" id="A0A175REQ4"/>
<gene>
    <name evidence="2" type="ORF">NS365_21965</name>
</gene>
<organism evidence="2 3">
    <name type="scientific">Aureimonas ureilytica</name>
    <dbReference type="NCBI Taxonomy" id="401562"/>
    <lineage>
        <taxon>Bacteria</taxon>
        <taxon>Pseudomonadati</taxon>
        <taxon>Pseudomonadota</taxon>
        <taxon>Alphaproteobacteria</taxon>
        <taxon>Hyphomicrobiales</taxon>
        <taxon>Aurantimonadaceae</taxon>
        <taxon>Aureimonas</taxon>
    </lineage>
</organism>
<name>A0A175REQ4_9HYPH</name>
<keyword evidence="1" id="KW-0732">Signal</keyword>
<proteinExistence type="predicted"/>
<protein>
    <submittedName>
        <fullName evidence="2">Uncharacterized protein</fullName>
    </submittedName>
</protein>
<sequence>MTRLPFLAAILAAAALLAPSAQAQDAPFRVCTARKDGNYFAFGLELQKTLRGTVPVEVIATDGSWDNLGKLKNGQCDAAIVQSDADTVFRASNAGAALTAQRIGAAFRETLNLVCNRSLGINDLSDFVSRKPKVAIGKFGSGSWVSWNGIVQADRIEGSDAYSAIPTETVGDTLALTQVVDGSDVGCLFFTSSKNSDFTAKIAAVAGKGKVLDFVDISDKDFNDTLDSKGRPIYEPTKVFIDGFGHWSSTPTYAVNALFFVSDRWAGENSDEFDAVVSAFLPTAANVKAARHLD</sequence>
<dbReference type="PATRIC" id="fig|401562.4.peg.4529"/>
<dbReference type="EMBL" id="LDQA01000079">
    <property type="protein sequence ID" value="KTR02280.1"/>
    <property type="molecule type" value="Genomic_DNA"/>
</dbReference>
<dbReference type="SUPFAM" id="SSF53850">
    <property type="entry name" value="Periplasmic binding protein-like II"/>
    <property type="match status" value="1"/>
</dbReference>
<evidence type="ECO:0000313" key="3">
    <source>
        <dbReference type="Proteomes" id="UP000078529"/>
    </source>
</evidence>
<dbReference type="PANTHER" id="PTHR42941:SF1">
    <property type="entry name" value="SLL1037 PROTEIN"/>
    <property type="match status" value="1"/>
</dbReference>
<dbReference type="Proteomes" id="UP000078529">
    <property type="component" value="Unassembled WGS sequence"/>
</dbReference>
<dbReference type="RefSeq" id="WP_058602428.1">
    <property type="nucleotide sequence ID" value="NZ_LDQA01000079.1"/>
</dbReference>
<evidence type="ECO:0000313" key="2">
    <source>
        <dbReference type="EMBL" id="KTR02280.1"/>
    </source>
</evidence>
<comment type="caution">
    <text evidence="2">The sequence shown here is derived from an EMBL/GenBank/DDBJ whole genome shotgun (WGS) entry which is preliminary data.</text>
</comment>
<dbReference type="Gene3D" id="3.40.190.10">
    <property type="entry name" value="Periplasmic binding protein-like II"/>
    <property type="match status" value="2"/>
</dbReference>
<accession>A0A175REQ4</accession>
<evidence type="ECO:0000256" key="1">
    <source>
        <dbReference type="SAM" id="SignalP"/>
    </source>
</evidence>
<reference evidence="2 3" key="1">
    <citation type="journal article" date="2016" name="Front. Microbiol.">
        <title>Genomic Resource of Rice Seed Associated Bacteria.</title>
        <authorList>
            <person name="Midha S."/>
            <person name="Bansal K."/>
            <person name="Sharma S."/>
            <person name="Kumar N."/>
            <person name="Patil P.P."/>
            <person name="Chaudhry V."/>
            <person name="Patil P.B."/>
        </authorList>
    </citation>
    <scope>NUCLEOTIDE SEQUENCE [LARGE SCALE GENOMIC DNA]</scope>
    <source>
        <strain evidence="2 3">NS365</strain>
    </source>
</reference>
<keyword evidence="3" id="KW-1185">Reference proteome</keyword>
<feature type="chain" id="PRO_5008041827" evidence="1">
    <location>
        <begin position="24"/>
        <end position="294"/>
    </location>
</feature>
<dbReference type="PANTHER" id="PTHR42941">
    <property type="entry name" value="SLL1037 PROTEIN"/>
    <property type="match status" value="1"/>
</dbReference>
<dbReference type="InterPro" id="IPR011852">
    <property type="entry name" value="TRAP_TAXI"/>
</dbReference>